<comment type="similarity">
    <text evidence="3">Belongs to the HAD-like hydrolase superfamily. CbbY/CbbZ/Gph/YieH family.</text>
</comment>
<dbReference type="NCBIfam" id="TIGR01509">
    <property type="entry name" value="HAD-SF-IA-v3"/>
    <property type="match status" value="1"/>
</dbReference>
<name>E1YIW0_9BACT</name>
<dbReference type="SFLD" id="SFLDS00003">
    <property type="entry name" value="Haloacid_Dehalogenase"/>
    <property type="match status" value="1"/>
</dbReference>
<dbReference type="EC" id="3.1.3.18" evidence="4"/>
<dbReference type="GO" id="GO:0008967">
    <property type="term" value="F:phosphoglycolate phosphatase activity"/>
    <property type="evidence" value="ECO:0007669"/>
    <property type="project" value="UniProtKB-EC"/>
</dbReference>
<dbReference type="InterPro" id="IPR041492">
    <property type="entry name" value="HAD_2"/>
</dbReference>
<dbReference type="SFLD" id="SFLDG01129">
    <property type="entry name" value="C1.5:_HAD__Beta-PGM__Phosphata"/>
    <property type="match status" value="1"/>
</dbReference>
<protein>
    <recommendedName>
        <fullName evidence="4">phosphoglycolate phosphatase</fullName>
        <ecNumber evidence="4">3.1.3.18</ecNumber>
    </recommendedName>
</protein>
<evidence type="ECO:0000256" key="2">
    <source>
        <dbReference type="ARBA" id="ARBA00004818"/>
    </source>
</evidence>
<reference evidence="5" key="1">
    <citation type="journal article" date="2011" name="Environ. Microbiol.">
        <title>Genomic insights into the metabolic potential of the polycyclic aromatic hydrocarbon degrading sulfate-reducing Deltaproteobacterium N47.</title>
        <authorList>
            <person name="Bergmann F."/>
            <person name="Selesi D."/>
            <person name="Weinmaier T."/>
            <person name="Tischler P."/>
            <person name="Rattei T."/>
            <person name="Meckenstock R.U."/>
        </authorList>
    </citation>
    <scope>NUCLEOTIDE SEQUENCE</scope>
</reference>
<dbReference type="SUPFAM" id="SSF56784">
    <property type="entry name" value="HAD-like"/>
    <property type="match status" value="1"/>
</dbReference>
<organism evidence="5">
    <name type="scientific">uncultured Desulfobacterium sp</name>
    <dbReference type="NCBI Taxonomy" id="201089"/>
    <lineage>
        <taxon>Bacteria</taxon>
        <taxon>Pseudomonadati</taxon>
        <taxon>Thermodesulfobacteriota</taxon>
        <taxon>Desulfobacteria</taxon>
        <taxon>Desulfobacterales</taxon>
        <taxon>Desulfobacteriaceae</taxon>
        <taxon>Desulfobacterium</taxon>
        <taxon>environmental samples</taxon>
    </lineage>
</organism>
<evidence type="ECO:0000256" key="1">
    <source>
        <dbReference type="ARBA" id="ARBA00000830"/>
    </source>
</evidence>
<dbReference type="InterPro" id="IPR023214">
    <property type="entry name" value="HAD_sf"/>
</dbReference>
<dbReference type="PANTHER" id="PTHR43434">
    <property type="entry name" value="PHOSPHOGLYCOLATE PHOSPHATASE"/>
    <property type="match status" value="1"/>
</dbReference>
<comment type="pathway">
    <text evidence="2">Organic acid metabolism; glycolate biosynthesis; glycolate from 2-phosphoglycolate: step 1/1.</text>
</comment>
<dbReference type="Gene3D" id="3.40.50.1000">
    <property type="entry name" value="HAD superfamily/HAD-like"/>
    <property type="match status" value="1"/>
</dbReference>
<dbReference type="NCBIfam" id="TIGR01549">
    <property type="entry name" value="HAD-SF-IA-v1"/>
    <property type="match status" value="1"/>
</dbReference>
<dbReference type="Gene3D" id="1.10.150.240">
    <property type="entry name" value="Putative phosphatase, domain 2"/>
    <property type="match status" value="1"/>
</dbReference>
<dbReference type="InterPro" id="IPR006439">
    <property type="entry name" value="HAD-SF_hydro_IA"/>
</dbReference>
<dbReference type="Pfam" id="PF13419">
    <property type="entry name" value="HAD_2"/>
    <property type="match status" value="1"/>
</dbReference>
<sequence>MLIYKNRDIRGVILDIDGTLIDSLSQYHEYFNRGLEEFALSPAPRELLFECLGMGIGLRDILRRVTSSKLEDSVIDKIAKWILAEFVKVDMDVPLLPGVVETLEFLKAEGARIGLATGRASGGAYEWERLEHVGLAAFIDVILTAVEVPNRKPAPDLIVACARGMAVAPADCIAVGDTVADIIAARAAGAIPIAVCTGVDGAEKLKTGVPAAVIDRLDEIMALFQKQRVR</sequence>
<accession>E1YIW0</accession>
<evidence type="ECO:0000313" key="5">
    <source>
        <dbReference type="EMBL" id="CBX30504.1"/>
    </source>
</evidence>
<dbReference type="PANTHER" id="PTHR43434:SF1">
    <property type="entry name" value="PHOSPHOGLYCOLATE PHOSPHATASE"/>
    <property type="match status" value="1"/>
</dbReference>
<evidence type="ECO:0000256" key="3">
    <source>
        <dbReference type="ARBA" id="ARBA00006171"/>
    </source>
</evidence>
<proteinExistence type="inferred from homology"/>
<dbReference type="AlphaFoldDB" id="E1YIW0"/>
<dbReference type="InterPro" id="IPR050155">
    <property type="entry name" value="HAD-like_hydrolase_sf"/>
</dbReference>
<dbReference type="InterPro" id="IPR036412">
    <property type="entry name" value="HAD-like_sf"/>
</dbReference>
<dbReference type="GO" id="GO:0006281">
    <property type="term" value="P:DNA repair"/>
    <property type="evidence" value="ECO:0007669"/>
    <property type="project" value="TreeGrafter"/>
</dbReference>
<dbReference type="InterPro" id="IPR023198">
    <property type="entry name" value="PGP-like_dom2"/>
</dbReference>
<comment type="catalytic activity">
    <reaction evidence="1">
        <text>2-phosphoglycolate + H2O = glycolate + phosphate</text>
        <dbReference type="Rhea" id="RHEA:14369"/>
        <dbReference type="ChEBI" id="CHEBI:15377"/>
        <dbReference type="ChEBI" id="CHEBI:29805"/>
        <dbReference type="ChEBI" id="CHEBI:43474"/>
        <dbReference type="ChEBI" id="CHEBI:58033"/>
        <dbReference type="EC" id="3.1.3.18"/>
    </reaction>
</comment>
<gene>
    <name evidence="5" type="ORF">N47_K27440</name>
</gene>
<dbReference type="EMBL" id="FR695876">
    <property type="protein sequence ID" value="CBX30504.1"/>
    <property type="molecule type" value="Genomic_DNA"/>
</dbReference>
<evidence type="ECO:0000256" key="4">
    <source>
        <dbReference type="ARBA" id="ARBA00013078"/>
    </source>
</evidence>